<evidence type="ECO:0000313" key="3">
    <source>
        <dbReference type="Proteomes" id="UP000655443"/>
    </source>
</evidence>
<comment type="caution">
    <text evidence="2">The sequence shown here is derived from an EMBL/GenBank/DDBJ whole genome shotgun (WGS) entry which is preliminary data.</text>
</comment>
<sequence length="52" mass="5731">MAAIAAHGFFFIPALFANFPVTGAMWGFVGFYATCVRREAARLCRACGEWAR</sequence>
<reference evidence="2" key="2">
    <citation type="submission" date="2020-09" db="EMBL/GenBank/DDBJ databases">
        <authorList>
            <person name="Sun Q."/>
            <person name="Ohkuma M."/>
        </authorList>
    </citation>
    <scope>NUCLEOTIDE SEQUENCE</scope>
    <source>
        <strain evidence="2">JCM 4714</strain>
    </source>
</reference>
<name>A0A919D3I5_9ACTN</name>
<dbReference type="Proteomes" id="UP000655443">
    <property type="component" value="Unassembled WGS sequence"/>
</dbReference>
<protein>
    <submittedName>
        <fullName evidence="2">Uncharacterized protein</fullName>
    </submittedName>
</protein>
<organism evidence="2 3">
    <name type="scientific">Streptomyces alanosinicus</name>
    <dbReference type="NCBI Taxonomy" id="68171"/>
    <lineage>
        <taxon>Bacteria</taxon>
        <taxon>Bacillati</taxon>
        <taxon>Actinomycetota</taxon>
        <taxon>Actinomycetes</taxon>
        <taxon>Kitasatosporales</taxon>
        <taxon>Streptomycetaceae</taxon>
        <taxon>Streptomyces</taxon>
    </lineage>
</organism>
<evidence type="ECO:0000313" key="2">
    <source>
        <dbReference type="EMBL" id="GHE05653.1"/>
    </source>
</evidence>
<reference evidence="2" key="1">
    <citation type="journal article" date="2014" name="Int. J. Syst. Evol. Microbiol.">
        <title>Complete genome sequence of Corynebacterium casei LMG S-19264T (=DSM 44701T), isolated from a smear-ripened cheese.</title>
        <authorList>
            <consortium name="US DOE Joint Genome Institute (JGI-PGF)"/>
            <person name="Walter F."/>
            <person name="Albersmeier A."/>
            <person name="Kalinowski J."/>
            <person name="Ruckert C."/>
        </authorList>
    </citation>
    <scope>NUCLEOTIDE SEQUENCE</scope>
    <source>
        <strain evidence="2">JCM 4714</strain>
    </source>
</reference>
<keyword evidence="3" id="KW-1185">Reference proteome</keyword>
<keyword evidence="1" id="KW-0472">Membrane</keyword>
<evidence type="ECO:0000256" key="1">
    <source>
        <dbReference type="SAM" id="Phobius"/>
    </source>
</evidence>
<dbReference type="RefSeq" id="WP_189954658.1">
    <property type="nucleotide sequence ID" value="NZ_BMVG01000009.1"/>
</dbReference>
<dbReference type="EMBL" id="BMVG01000009">
    <property type="protein sequence ID" value="GHE05653.1"/>
    <property type="molecule type" value="Genomic_DNA"/>
</dbReference>
<accession>A0A919D3I5</accession>
<keyword evidence="1" id="KW-1133">Transmembrane helix</keyword>
<feature type="transmembrane region" description="Helical" evidence="1">
    <location>
        <begin position="6"/>
        <end position="33"/>
    </location>
</feature>
<proteinExistence type="predicted"/>
<dbReference type="AlphaFoldDB" id="A0A919D3I5"/>
<keyword evidence="1" id="KW-0812">Transmembrane</keyword>
<gene>
    <name evidence="2" type="ORF">GCM10010339_42420</name>
</gene>